<sequence>MKKLKKTKKDLQHAAPVSQRRKLKKSTSVALQQQLDLPDQKDSLAVLKIKKELRRRTLIVRFAIVILILLILMAVFFLVRAIVQNSASNQRSLSFPISTQDDAPLDIHVSGDWIVLTDSGDATFYSQDASRYTTLQHGCSRPVSVGAGDKLLTYDQGGYTVKLDDSGGNIRTVTADNTILFCAVEDGGAFAVATTESRYRGSISIYNRNGSEIYKWSSAENYIMAAAFVNSGEMIVATVNVENADYVTQIYRLRTDQDQEEYLTSLSGVLPLSLTIKGGNIQLVAQQGVYTMDGQGTLLNTYSFSGPLCALGGLEEGDLLVATQDATDPNASHLAVLDASGAATAQMDVEQAVLDVYSSGDGLVYLTSDSIVLTDSALTVQHQYENNRSYNQAVRLGNICYVIGTDTFDRLEPEEGNE</sequence>
<comment type="caution">
    <text evidence="3">The sequence shown here is derived from an EMBL/GenBank/DDBJ whole genome shotgun (WGS) entry which is preliminary data.</text>
</comment>
<keyword evidence="2" id="KW-1133">Transmembrane helix</keyword>
<dbReference type="EMBL" id="DVMX01000094">
    <property type="protein sequence ID" value="HIU41847.1"/>
    <property type="molecule type" value="Genomic_DNA"/>
</dbReference>
<organism evidence="3 4">
    <name type="scientific">Candidatus Egerieicola faecale</name>
    <dbReference type="NCBI Taxonomy" id="2840774"/>
    <lineage>
        <taxon>Bacteria</taxon>
        <taxon>Bacillati</taxon>
        <taxon>Bacillota</taxon>
        <taxon>Clostridia</taxon>
        <taxon>Eubacteriales</taxon>
        <taxon>Oscillospiraceae</taxon>
        <taxon>Oscillospiraceae incertae sedis</taxon>
        <taxon>Candidatus Egerieicola</taxon>
    </lineage>
</organism>
<gene>
    <name evidence="3" type="ORF">IAD19_04765</name>
</gene>
<evidence type="ECO:0000256" key="1">
    <source>
        <dbReference type="SAM" id="MobiDB-lite"/>
    </source>
</evidence>
<feature type="region of interest" description="Disordered" evidence="1">
    <location>
        <begin position="1"/>
        <end position="23"/>
    </location>
</feature>
<evidence type="ECO:0000313" key="3">
    <source>
        <dbReference type="EMBL" id="HIU41847.1"/>
    </source>
</evidence>
<accession>A0A9D1LKE2</accession>
<evidence type="ECO:0000256" key="2">
    <source>
        <dbReference type="SAM" id="Phobius"/>
    </source>
</evidence>
<evidence type="ECO:0000313" key="4">
    <source>
        <dbReference type="Proteomes" id="UP000824082"/>
    </source>
</evidence>
<proteinExistence type="predicted"/>
<name>A0A9D1LKE2_9FIRM</name>
<protein>
    <submittedName>
        <fullName evidence="3">Uncharacterized protein</fullName>
    </submittedName>
</protein>
<feature type="transmembrane region" description="Helical" evidence="2">
    <location>
        <begin position="58"/>
        <end position="83"/>
    </location>
</feature>
<dbReference type="InterPro" id="IPR043765">
    <property type="entry name" value="DUF5711"/>
</dbReference>
<dbReference type="AlphaFoldDB" id="A0A9D1LKE2"/>
<keyword evidence="2" id="KW-0812">Transmembrane</keyword>
<dbReference type="Proteomes" id="UP000824082">
    <property type="component" value="Unassembled WGS sequence"/>
</dbReference>
<keyword evidence="2" id="KW-0472">Membrane</keyword>
<dbReference type="SUPFAM" id="SSF69304">
    <property type="entry name" value="Tricorn protease N-terminal domain"/>
    <property type="match status" value="1"/>
</dbReference>
<reference evidence="3" key="2">
    <citation type="journal article" date="2021" name="PeerJ">
        <title>Extensive microbial diversity within the chicken gut microbiome revealed by metagenomics and culture.</title>
        <authorList>
            <person name="Gilroy R."/>
            <person name="Ravi A."/>
            <person name="Getino M."/>
            <person name="Pursley I."/>
            <person name="Horton D.L."/>
            <person name="Alikhan N.F."/>
            <person name="Baker D."/>
            <person name="Gharbi K."/>
            <person name="Hall N."/>
            <person name="Watson M."/>
            <person name="Adriaenssens E.M."/>
            <person name="Foster-Nyarko E."/>
            <person name="Jarju S."/>
            <person name="Secka A."/>
            <person name="Antonio M."/>
            <person name="Oren A."/>
            <person name="Chaudhuri R.R."/>
            <person name="La Ragione R."/>
            <person name="Hildebrand F."/>
            <person name="Pallen M.J."/>
        </authorList>
    </citation>
    <scope>NUCLEOTIDE SEQUENCE</scope>
    <source>
        <strain evidence="3">4509</strain>
    </source>
</reference>
<dbReference type="Pfam" id="PF18975">
    <property type="entry name" value="DUF5711"/>
    <property type="match status" value="1"/>
</dbReference>
<reference evidence="3" key="1">
    <citation type="submission" date="2020-10" db="EMBL/GenBank/DDBJ databases">
        <authorList>
            <person name="Gilroy R."/>
        </authorList>
    </citation>
    <scope>NUCLEOTIDE SEQUENCE</scope>
    <source>
        <strain evidence="3">4509</strain>
    </source>
</reference>